<dbReference type="PANTHER" id="PTHR30041:SF5">
    <property type="entry name" value="ARSENATE REDUCTASE-RELATED"/>
    <property type="match status" value="1"/>
</dbReference>
<dbReference type="GO" id="GO:0008794">
    <property type="term" value="F:arsenate reductase (glutaredoxin) activity"/>
    <property type="evidence" value="ECO:0007669"/>
    <property type="project" value="UniProtKB-UniRule"/>
</dbReference>
<organism evidence="8 9">
    <name type="scientific">Neisseria weixii</name>
    <dbReference type="NCBI Taxonomy" id="1853276"/>
    <lineage>
        <taxon>Bacteria</taxon>
        <taxon>Pseudomonadati</taxon>
        <taxon>Pseudomonadota</taxon>
        <taxon>Betaproteobacteria</taxon>
        <taxon>Neisseriales</taxon>
        <taxon>Neisseriaceae</taxon>
        <taxon>Neisseria</taxon>
    </lineage>
</organism>
<comment type="caution">
    <text evidence="8">The sequence shown here is derived from an EMBL/GenBank/DDBJ whole genome shotgun (WGS) entry which is preliminary data.</text>
</comment>
<evidence type="ECO:0000256" key="2">
    <source>
        <dbReference type="ARBA" id="ARBA00022849"/>
    </source>
</evidence>
<name>A0A3N4NCM9_9NEIS</name>
<dbReference type="CDD" id="cd03034">
    <property type="entry name" value="ArsC_ArsC"/>
    <property type="match status" value="1"/>
</dbReference>
<dbReference type="EMBL" id="RPFL01000009">
    <property type="protein sequence ID" value="RPD89129.1"/>
    <property type="molecule type" value="Genomic_DNA"/>
</dbReference>
<reference evidence="8 9" key="1">
    <citation type="submission" date="2018-11" db="EMBL/GenBank/DDBJ databases">
        <title>Neisseria weixii sp. nov. isolated from the rectal contents of plateau pika (Ochotona cruzoniae).</title>
        <authorList>
            <person name="Zhang G."/>
        </authorList>
    </citation>
    <scope>NUCLEOTIDE SEQUENCE [LARGE SCALE GENOMIC DNA]</scope>
    <source>
        <strain evidence="8 9">10009</strain>
    </source>
</reference>
<evidence type="ECO:0000256" key="7">
    <source>
        <dbReference type="RuleBase" id="RU362029"/>
    </source>
</evidence>
<evidence type="ECO:0000256" key="6">
    <source>
        <dbReference type="PROSITE-ProRule" id="PRU01282"/>
    </source>
</evidence>
<dbReference type="EC" id="1.20.4.1" evidence="4 7"/>
<comment type="similarity">
    <text evidence="1 6 7">Belongs to the ArsC family.</text>
</comment>
<dbReference type="PROSITE" id="PS51353">
    <property type="entry name" value="ARSC"/>
    <property type="match status" value="1"/>
</dbReference>
<keyword evidence="3 7" id="KW-0560">Oxidoreductase</keyword>
<gene>
    <name evidence="8" type="primary">arsC</name>
    <name evidence="8" type="ORF">EGK74_04530</name>
</gene>
<dbReference type="Gene3D" id="3.40.30.10">
    <property type="entry name" value="Glutaredoxin"/>
    <property type="match status" value="1"/>
</dbReference>
<dbReference type="NCBIfam" id="TIGR00014">
    <property type="entry name" value="arsC"/>
    <property type="match status" value="1"/>
</dbReference>
<dbReference type="Pfam" id="PF03960">
    <property type="entry name" value="ArsC"/>
    <property type="match status" value="1"/>
</dbReference>
<dbReference type="SUPFAM" id="SSF52833">
    <property type="entry name" value="Thioredoxin-like"/>
    <property type="match status" value="1"/>
</dbReference>
<comment type="catalytic activity">
    <reaction evidence="7">
        <text>[glutaredoxin]-dithiol + arsenate + glutathione + H(+) = glutathionyl-S-S-[glutaredoxin] + arsenite + H2O</text>
        <dbReference type="Rhea" id="RHEA:22016"/>
        <dbReference type="Rhea" id="RHEA-COMP:10729"/>
        <dbReference type="Rhea" id="RHEA-COMP:17668"/>
        <dbReference type="ChEBI" id="CHEBI:15377"/>
        <dbReference type="ChEBI" id="CHEBI:15378"/>
        <dbReference type="ChEBI" id="CHEBI:29242"/>
        <dbReference type="ChEBI" id="CHEBI:29950"/>
        <dbReference type="ChEBI" id="CHEBI:48597"/>
        <dbReference type="ChEBI" id="CHEBI:57925"/>
        <dbReference type="ChEBI" id="CHEBI:146199"/>
        <dbReference type="EC" id="1.20.4.1"/>
    </reaction>
</comment>
<keyword evidence="9" id="KW-1185">Reference proteome</keyword>
<dbReference type="GO" id="GO:0046685">
    <property type="term" value="P:response to arsenic-containing substance"/>
    <property type="evidence" value="ECO:0007669"/>
    <property type="project" value="UniProtKB-KW"/>
</dbReference>
<dbReference type="OrthoDB" id="9790554at2"/>
<dbReference type="PANTHER" id="PTHR30041">
    <property type="entry name" value="ARSENATE REDUCTASE"/>
    <property type="match status" value="1"/>
</dbReference>
<dbReference type="InterPro" id="IPR006660">
    <property type="entry name" value="Arsenate_reductase-like"/>
</dbReference>
<proteinExistence type="inferred from homology"/>
<protein>
    <recommendedName>
        <fullName evidence="5 7">Arsenate reductase</fullName>
        <ecNumber evidence="4 7">1.20.4.1</ecNumber>
    </recommendedName>
</protein>
<evidence type="ECO:0000256" key="3">
    <source>
        <dbReference type="ARBA" id="ARBA00023002"/>
    </source>
</evidence>
<evidence type="ECO:0000256" key="1">
    <source>
        <dbReference type="ARBA" id="ARBA00007198"/>
    </source>
</evidence>
<keyword evidence="2" id="KW-0059">Arsenical resistance</keyword>
<evidence type="ECO:0000313" key="9">
    <source>
        <dbReference type="Proteomes" id="UP000272412"/>
    </source>
</evidence>
<evidence type="ECO:0000256" key="5">
    <source>
        <dbReference type="ARBA" id="ARBA00039879"/>
    </source>
</evidence>
<dbReference type="InterPro" id="IPR036249">
    <property type="entry name" value="Thioredoxin-like_sf"/>
</dbReference>
<sequence>MNVTIYHNPNCGTSRNVLALICHLGIEPQIIEYLQTPPDEATLRGLLHAMNFTLRGLLHAMNFTPRDLLRTNVPPYAALGLDNPAWDDDGLITAMLREPLLTNRPIVVTEKGTKLCRPSETFLDIAPVSLREPFIKEDGGVIEPPTAY</sequence>
<accession>A0A3N4NCM9</accession>
<dbReference type="InterPro" id="IPR006659">
    <property type="entry name" value="Arsenate_reductase"/>
</dbReference>
<dbReference type="Proteomes" id="UP000272412">
    <property type="component" value="Unassembled WGS sequence"/>
</dbReference>
<dbReference type="AlphaFoldDB" id="A0A3N4NCM9"/>
<dbReference type="RefSeq" id="WP_123803993.1">
    <property type="nucleotide sequence ID" value="NZ_RPFL01000009.1"/>
</dbReference>
<evidence type="ECO:0000256" key="4">
    <source>
        <dbReference type="ARBA" id="ARBA00038969"/>
    </source>
</evidence>
<evidence type="ECO:0000313" key="8">
    <source>
        <dbReference type="EMBL" id="RPD89129.1"/>
    </source>
</evidence>